<reference evidence="2 3" key="1">
    <citation type="submission" date="2017-03" db="EMBL/GenBank/DDBJ databases">
        <title>Isolation of Levoglucosan Utilizing Bacteria.</title>
        <authorList>
            <person name="Arya A.S."/>
        </authorList>
    </citation>
    <scope>NUCLEOTIDE SEQUENCE [LARGE SCALE GENOMIC DNA]</scope>
    <source>
        <strain evidence="2 3">MEC069</strain>
    </source>
</reference>
<dbReference type="SUPFAM" id="SSF69318">
    <property type="entry name" value="Integrin alpha N-terminal domain"/>
    <property type="match status" value="1"/>
</dbReference>
<evidence type="ECO:0000313" key="3">
    <source>
        <dbReference type="Proteomes" id="UP000298246"/>
    </source>
</evidence>
<name>A0A4Y8Q8T3_9BACL</name>
<evidence type="ECO:0008006" key="4">
    <source>
        <dbReference type="Google" id="ProtNLM"/>
    </source>
</evidence>
<evidence type="ECO:0000256" key="1">
    <source>
        <dbReference type="SAM" id="SignalP"/>
    </source>
</evidence>
<dbReference type="Proteomes" id="UP000298246">
    <property type="component" value="Unassembled WGS sequence"/>
</dbReference>
<organism evidence="2 3">
    <name type="scientific">Paenibacillus athensensis</name>
    <dbReference type="NCBI Taxonomy" id="1967502"/>
    <lineage>
        <taxon>Bacteria</taxon>
        <taxon>Bacillati</taxon>
        <taxon>Bacillota</taxon>
        <taxon>Bacilli</taxon>
        <taxon>Bacillales</taxon>
        <taxon>Paenibacillaceae</taxon>
        <taxon>Paenibacillus</taxon>
    </lineage>
</organism>
<keyword evidence="3" id="KW-1185">Reference proteome</keyword>
<evidence type="ECO:0000313" key="2">
    <source>
        <dbReference type="EMBL" id="TFE90952.1"/>
    </source>
</evidence>
<dbReference type="EMBL" id="MYFO01000003">
    <property type="protein sequence ID" value="TFE90952.1"/>
    <property type="molecule type" value="Genomic_DNA"/>
</dbReference>
<dbReference type="InterPro" id="IPR028994">
    <property type="entry name" value="Integrin_alpha_N"/>
</dbReference>
<protein>
    <recommendedName>
        <fullName evidence="4">VCBS repeat-containing protein</fullName>
    </recommendedName>
</protein>
<proteinExistence type="predicted"/>
<feature type="signal peptide" evidence="1">
    <location>
        <begin position="1"/>
        <end position="26"/>
    </location>
</feature>
<gene>
    <name evidence="2" type="ORF">B5M42_03775</name>
</gene>
<accession>A0A4Y8Q8T3</accession>
<sequence>MALPGAAAGSAAALLALCMFTTPAAARQETLPAASTQVLQTEAADVTGDGRKDHITLIGEKGEDPGSPYFTQLRLVVAPGDGQAPISLAMEGGYNPRLTLCDMDGDKLPELYVSADTGGSGGFVDHYLYSLRGGVAATLPLPEPLQAEAAFKNSYKVKLKLKETGKVYTISLKDKKADYDQFGVYRNGKLLKPFIVGVNDFGRLEPVDADGDGVCELEGVQRITGIANADTIAYITSVWKWRNHAWTPVQAAIRKTL</sequence>
<feature type="chain" id="PRO_5021304546" description="VCBS repeat-containing protein" evidence="1">
    <location>
        <begin position="27"/>
        <end position="257"/>
    </location>
</feature>
<comment type="caution">
    <text evidence="2">The sequence shown here is derived from an EMBL/GenBank/DDBJ whole genome shotgun (WGS) entry which is preliminary data.</text>
</comment>
<dbReference type="AlphaFoldDB" id="A0A4Y8Q8T3"/>
<keyword evidence="1" id="KW-0732">Signal</keyword>